<keyword evidence="1" id="KW-0812">Transmembrane</keyword>
<keyword evidence="1" id="KW-1133">Transmembrane helix</keyword>
<keyword evidence="1" id="KW-0472">Membrane</keyword>
<protein>
    <submittedName>
        <fullName evidence="3">Snare associated golgi protein</fullName>
    </submittedName>
</protein>
<gene>
    <name evidence="3" type="ORF">BURMUCGD2_4916</name>
</gene>
<dbReference type="PANTHER" id="PTHR42709">
    <property type="entry name" value="ALKALINE PHOSPHATASE LIKE PROTEIN"/>
    <property type="match status" value="1"/>
</dbReference>
<organism evidence="3 4">
    <name type="scientific">Burkholderia multivorans CGD2</name>
    <dbReference type="NCBI Taxonomy" id="513052"/>
    <lineage>
        <taxon>Bacteria</taxon>
        <taxon>Pseudomonadati</taxon>
        <taxon>Pseudomonadota</taxon>
        <taxon>Betaproteobacteria</taxon>
        <taxon>Burkholderiales</taxon>
        <taxon>Burkholderiaceae</taxon>
        <taxon>Burkholderia</taxon>
        <taxon>Burkholderia cepacia complex</taxon>
    </lineage>
</organism>
<feature type="transmembrane region" description="Helical" evidence="1">
    <location>
        <begin position="123"/>
        <end position="142"/>
    </location>
</feature>
<feature type="domain" description="VTT" evidence="2">
    <location>
        <begin position="54"/>
        <end position="165"/>
    </location>
</feature>
<evidence type="ECO:0000313" key="3">
    <source>
        <dbReference type="EMBL" id="EEE09543.1"/>
    </source>
</evidence>
<dbReference type="InterPro" id="IPR032816">
    <property type="entry name" value="VTT_dom"/>
</dbReference>
<feature type="transmembrane region" description="Helical" evidence="1">
    <location>
        <begin position="27"/>
        <end position="48"/>
    </location>
</feature>
<dbReference type="AlphaFoldDB" id="B9BIL0"/>
<evidence type="ECO:0000259" key="2">
    <source>
        <dbReference type="Pfam" id="PF09335"/>
    </source>
</evidence>
<proteinExistence type="predicted"/>
<feature type="transmembrane region" description="Helical" evidence="1">
    <location>
        <begin position="68"/>
        <end position="88"/>
    </location>
</feature>
<reference evidence="3 4" key="1">
    <citation type="journal article" date="2012" name="J. Bacteriol.">
        <title>Draft Genome Sequence Determination for Cystic Fibrosis and Chronic Granulomatous Disease Burkholderia multivorans Isolates.</title>
        <authorList>
            <person name="Varga J.J."/>
            <person name="Losada L."/>
            <person name="Zelazny A.M."/>
            <person name="Brinkac L."/>
            <person name="Harkins D."/>
            <person name="Radune D."/>
            <person name="Hostetler J."/>
            <person name="Sampaio E.P."/>
            <person name="Ronning C.M."/>
            <person name="Nierman W.C."/>
            <person name="Greenberg D.E."/>
            <person name="Holland S.M."/>
            <person name="Goldberg J.B."/>
        </authorList>
    </citation>
    <scope>NUCLEOTIDE SEQUENCE [LARGE SCALE GENOMIC DNA]</scope>
    <source>
        <strain evidence="3 4">CGD2</strain>
    </source>
</reference>
<dbReference type="PANTHER" id="PTHR42709:SF4">
    <property type="entry name" value="INNER MEMBRANE PROTEIN YQAA"/>
    <property type="match status" value="1"/>
</dbReference>
<dbReference type="Pfam" id="PF09335">
    <property type="entry name" value="VTT_dom"/>
    <property type="match status" value="1"/>
</dbReference>
<feature type="transmembrane region" description="Helical" evidence="1">
    <location>
        <begin position="148"/>
        <end position="169"/>
    </location>
</feature>
<dbReference type="Proteomes" id="UP000004535">
    <property type="component" value="Unassembled WGS sequence"/>
</dbReference>
<sequence>MELSARSRVAVRRHGPRRRQRARYNRAMPELLTYGGLFAVSMLAATLFPLQSEAVLAGLLLAGREPVWALVLVASVGNVAGSTINWTLGRGIERFRERRWFPVKASALARAERWYARYGRWSLLLSWAPVIGDPLTMIAGVLREPLPSFLAIVTIAKVGRYLAIAWLVLH</sequence>
<dbReference type="InterPro" id="IPR051311">
    <property type="entry name" value="DedA_domain"/>
</dbReference>
<evidence type="ECO:0000256" key="1">
    <source>
        <dbReference type="SAM" id="Phobius"/>
    </source>
</evidence>
<name>B9BIL0_9BURK</name>
<accession>B9BIL0</accession>
<dbReference type="EMBL" id="ACFC01000001">
    <property type="protein sequence ID" value="EEE09543.1"/>
    <property type="molecule type" value="Genomic_DNA"/>
</dbReference>
<evidence type="ECO:0000313" key="4">
    <source>
        <dbReference type="Proteomes" id="UP000004535"/>
    </source>
</evidence>
<comment type="caution">
    <text evidence="3">The sequence shown here is derived from an EMBL/GenBank/DDBJ whole genome shotgun (WGS) entry which is preliminary data.</text>
</comment>